<evidence type="ECO:0000313" key="2">
    <source>
        <dbReference type="Proteomes" id="UP000007993"/>
    </source>
</evidence>
<dbReference type="EMBL" id="AMCW01000159">
    <property type="protein sequence ID" value="EKJ99053.1"/>
    <property type="molecule type" value="Genomic_DNA"/>
</dbReference>
<evidence type="ECO:0000313" key="1">
    <source>
        <dbReference type="EMBL" id="EKJ99053.1"/>
    </source>
</evidence>
<gene>
    <name evidence="1" type="ORF">RBSH_05640</name>
</gene>
<sequence length="49" mass="5618">MLVARRSSLVARRSSLVARQLVARRSSARQLVSSSVLFFDYEHEHRSTT</sequence>
<proteinExistence type="predicted"/>
<dbReference type="Proteomes" id="UP000007993">
    <property type="component" value="Unassembled WGS sequence"/>
</dbReference>
<accession>K5D8C6</accession>
<comment type="caution">
    <text evidence="1">The sequence shown here is derived from an EMBL/GenBank/DDBJ whole genome shotgun (WGS) entry which is preliminary data.</text>
</comment>
<protein>
    <submittedName>
        <fullName evidence="1">Uncharacterized protein</fullName>
    </submittedName>
</protein>
<name>K5D8C6_RHOBT</name>
<reference evidence="1 2" key="1">
    <citation type="journal article" date="2013" name="Mar. Genomics">
        <title>Expression of sulfatases in Rhodopirellula baltica and the diversity of sulfatases in the genus Rhodopirellula.</title>
        <authorList>
            <person name="Wegner C.E."/>
            <person name="Richter-Heitmann T."/>
            <person name="Klindworth A."/>
            <person name="Klockow C."/>
            <person name="Richter M."/>
            <person name="Achstetter T."/>
            <person name="Glockner F.O."/>
            <person name="Harder J."/>
        </authorList>
    </citation>
    <scope>NUCLEOTIDE SEQUENCE [LARGE SCALE GENOMIC DNA]</scope>
    <source>
        <strain evidence="1 2">SH28</strain>
    </source>
</reference>
<dbReference type="AlphaFoldDB" id="K5D8C6"/>
<organism evidence="1 2">
    <name type="scientific">Rhodopirellula baltica SH28</name>
    <dbReference type="NCBI Taxonomy" id="993517"/>
    <lineage>
        <taxon>Bacteria</taxon>
        <taxon>Pseudomonadati</taxon>
        <taxon>Planctomycetota</taxon>
        <taxon>Planctomycetia</taxon>
        <taxon>Pirellulales</taxon>
        <taxon>Pirellulaceae</taxon>
        <taxon>Rhodopirellula</taxon>
    </lineage>
</organism>